<accession>A0A5C6PHS7</accession>
<protein>
    <submittedName>
        <fullName evidence="1">Uncharacterized protein</fullName>
    </submittedName>
</protein>
<name>A0A5C6PHS7_9TELE</name>
<keyword evidence="2" id="KW-1185">Reference proteome</keyword>
<organism evidence="1 2">
    <name type="scientific">Takifugu flavidus</name>
    <name type="common">sansaifugu</name>
    <dbReference type="NCBI Taxonomy" id="433684"/>
    <lineage>
        <taxon>Eukaryota</taxon>
        <taxon>Metazoa</taxon>
        <taxon>Chordata</taxon>
        <taxon>Craniata</taxon>
        <taxon>Vertebrata</taxon>
        <taxon>Euteleostomi</taxon>
        <taxon>Actinopterygii</taxon>
        <taxon>Neopterygii</taxon>
        <taxon>Teleostei</taxon>
        <taxon>Neoteleostei</taxon>
        <taxon>Acanthomorphata</taxon>
        <taxon>Eupercaria</taxon>
        <taxon>Tetraodontiformes</taxon>
        <taxon>Tetradontoidea</taxon>
        <taxon>Tetraodontidae</taxon>
        <taxon>Takifugu</taxon>
    </lineage>
</organism>
<reference evidence="1 2" key="1">
    <citation type="submission" date="2019-04" db="EMBL/GenBank/DDBJ databases">
        <title>Chromosome genome assembly for Takifugu flavidus.</title>
        <authorList>
            <person name="Xiao S."/>
        </authorList>
    </citation>
    <scope>NUCLEOTIDE SEQUENCE [LARGE SCALE GENOMIC DNA]</scope>
    <source>
        <strain evidence="1">HTHZ2018</strain>
        <tissue evidence="1">Muscle</tissue>
    </source>
</reference>
<proteinExistence type="predicted"/>
<sequence>MSLQHLTGGAPRAEAAHLPQNFRIPVETGELILTGPFWVMKDKCI</sequence>
<feature type="non-terminal residue" evidence="1">
    <location>
        <position position="45"/>
    </location>
</feature>
<evidence type="ECO:0000313" key="1">
    <source>
        <dbReference type="EMBL" id="TWW78456.1"/>
    </source>
</evidence>
<gene>
    <name evidence="1" type="ORF">D4764_11G0005770</name>
</gene>
<dbReference type="Proteomes" id="UP000324091">
    <property type="component" value="Chromosome 11"/>
</dbReference>
<comment type="caution">
    <text evidence="1">The sequence shown here is derived from an EMBL/GenBank/DDBJ whole genome shotgun (WGS) entry which is preliminary data.</text>
</comment>
<dbReference type="AlphaFoldDB" id="A0A5C6PHS7"/>
<dbReference type="EMBL" id="RHFK02000003">
    <property type="protein sequence ID" value="TWW78456.1"/>
    <property type="molecule type" value="Genomic_DNA"/>
</dbReference>
<evidence type="ECO:0000313" key="2">
    <source>
        <dbReference type="Proteomes" id="UP000324091"/>
    </source>
</evidence>